<keyword evidence="1" id="KW-0732">Signal</keyword>
<feature type="chain" id="PRO_5043774647" evidence="1">
    <location>
        <begin position="27"/>
        <end position="99"/>
    </location>
</feature>
<feature type="signal peptide" evidence="1">
    <location>
        <begin position="1"/>
        <end position="26"/>
    </location>
</feature>
<protein>
    <submittedName>
        <fullName evidence="2">Uncharacterized protein</fullName>
    </submittedName>
</protein>
<evidence type="ECO:0000256" key="1">
    <source>
        <dbReference type="SAM" id="SignalP"/>
    </source>
</evidence>
<reference evidence="2" key="1">
    <citation type="submission" date="2024-06" db="EMBL/GenBank/DDBJ databases">
        <authorList>
            <person name="Liu X."/>
            <person name="Lenzi L."/>
            <person name="Haldenby T S."/>
            <person name="Uol C."/>
        </authorList>
    </citation>
    <scope>NUCLEOTIDE SEQUENCE</scope>
</reference>
<comment type="caution">
    <text evidence="2">The sequence shown here is derived from an EMBL/GenBank/DDBJ whole genome shotgun (WGS) entry which is preliminary data.</text>
</comment>
<dbReference type="AlphaFoldDB" id="A0AAV2T1K3"/>
<gene>
    <name evidence="2" type="ORF">CDAUBV1_LOCUS2829</name>
</gene>
<accession>A0AAV2T1K3</accession>
<dbReference type="Proteomes" id="UP001497525">
    <property type="component" value="Unassembled WGS sequence"/>
</dbReference>
<proteinExistence type="predicted"/>
<evidence type="ECO:0000313" key="3">
    <source>
        <dbReference type="Proteomes" id="UP001497525"/>
    </source>
</evidence>
<evidence type="ECO:0000313" key="2">
    <source>
        <dbReference type="EMBL" id="CAL5130656.1"/>
    </source>
</evidence>
<name>A0AAV2T1K3_CALDB</name>
<sequence>MLRYHLIIDTLYLFIILLTFLSVGQSNPIHPSGVIMDEDKSLYEAGPSFWNGLPERKGGRFRLNYLRYPTWGVPEDELESGGKFYPRRRRFFCNPMGCV</sequence>
<organism evidence="2 3">
    <name type="scientific">Calicophoron daubneyi</name>
    <name type="common">Rumen fluke</name>
    <name type="synonym">Paramphistomum daubneyi</name>
    <dbReference type="NCBI Taxonomy" id="300641"/>
    <lineage>
        <taxon>Eukaryota</taxon>
        <taxon>Metazoa</taxon>
        <taxon>Spiralia</taxon>
        <taxon>Lophotrochozoa</taxon>
        <taxon>Platyhelminthes</taxon>
        <taxon>Trematoda</taxon>
        <taxon>Digenea</taxon>
        <taxon>Plagiorchiida</taxon>
        <taxon>Pronocephalata</taxon>
        <taxon>Paramphistomoidea</taxon>
        <taxon>Paramphistomidae</taxon>
        <taxon>Calicophoron</taxon>
    </lineage>
</organism>
<dbReference type="EMBL" id="CAXLJL010000069">
    <property type="protein sequence ID" value="CAL5130656.1"/>
    <property type="molecule type" value="Genomic_DNA"/>
</dbReference>